<dbReference type="GO" id="GO:0005654">
    <property type="term" value="C:nucleoplasm"/>
    <property type="evidence" value="ECO:0007669"/>
    <property type="project" value="TreeGrafter"/>
</dbReference>
<keyword evidence="2" id="KW-0808">Transferase</keyword>
<dbReference type="Proteomes" id="UP000038040">
    <property type="component" value="Unplaced"/>
</dbReference>
<reference evidence="8" key="1">
    <citation type="submission" date="2017-02" db="UniProtKB">
        <authorList>
            <consortium name="WormBaseParasite"/>
        </authorList>
    </citation>
    <scope>IDENTIFICATION</scope>
</reference>
<evidence type="ECO:0000256" key="1">
    <source>
        <dbReference type="ARBA" id="ARBA00022603"/>
    </source>
</evidence>
<feature type="domain" description="SAM-dependent MTase TRM10-type" evidence="4">
    <location>
        <begin position="56"/>
        <end position="244"/>
    </location>
</feature>
<dbReference type="GO" id="GO:0008168">
    <property type="term" value="F:methyltransferase activity"/>
    <property type="evidence" value="ECO:0007669"/>
    <property type="project" value="UniProtKB-KW"/>
</dbReference>
<dbReference type="GO" id="GO:0000049">
    <property type="term" value="F:tRNA binding"/>
    <property type="evidence" value="ECO:0007669"/>
    <property type="project" value="TreeGrafter"/>
</dbReference>
<dbReference type="GO" id="GO:0070131">
    <property type="term" value="P:positive regulation of mitochondrial translation"/>
    <property type="evidence" value="ECO:0007669"/>
    <property type="project" value="TreeGrafter"/>
</dbReference>
<dbReference type="Proteomes" id="UP000274756">
    <property type="component" value="Unassembled WGS sequence"/>
</dbReference>
<organism evidence="6 8">
    <name type="scientific">Dracunculus medinensis</name>
    <name type="common">Guinea worm</name>
    <dbReference type="NCBI Taxonomy" id="318479"/>
    <lineage>
        <taxon>Eukaryota</taxon>
        <taxon>Metazoa</taxon>
        <taxon>Ecdysozoa</taxon>
        <taxon>Nematoda</taxon>
        <taxon>Chromadorea</taxon>
        <taxon>Rhabditida</taxon>
        <taxon>Spirurina</taxon>
        <taxon>Dracunculoidea</taxon>
        <taxon>Dracunculidae</taxon>
        <taxon>Dracunculus</taxon>
    </lineage>
</organism>
<accession>A0A0N4UCD2</accession>
<dbReference type="GO" id="GO:0032259">
    <property type="term" value="P:methylation"/>
    <property type="evidence" value="ECO:0007669"/>
    <property type="project" value="UniProtKB-KW"/>
</dbReference>
<dbReference type="STRING" id="318479.A0A0N4UCD2"/>
<dbReference type="PANTHER" id="PTHR13563:SF5">
    <property type="entry name" value="TRNA METHYLTRANSFERASE 10 HOMOLOG C"/>
    <property type="match status" value="1"/>
</dbReference>
<dbReference type="PROSITE" id="PS51675">
    <property type="entry name" value="SAM_MT_TRM10"/>
    <property type="match status" value="1"/>
</dbReference>
<dbReference type="OrthoDB" id="17948at2759"/>
<dbReference type="PANTHER" id="PTHR13563">
    <property type="entry name" value="TRNA (GUANINE-9-) METHYLTRANSFERASE"/>
    <property type="match status" value="1"/>
</dbReference>
<evidence type="ECO:0000313" key="7">
    <source>
        <dbReference type="Proteomes" id="UP000274756"/>
    </source>
</evidence>
<keyword evidence="7" id="KW-1185">Reference proteome</keyword>
<evidence type="ECO:0000313" key="5">
    <source>
        <dbReference type="EMBL" id="VDN50568.1"/>
    </source>
</evidence>
<dbReference type="EMBL" id="UYYG01000004">
    <property type="protein sequence ID" value="VDN50568.1"/>
    <property type="molecule type" value="Genomic_DNA"/>
</dbReference>
<reference evidence="5 7" key="2">
    <citation type="submission" date="2018-11" db="EMBL/GenBank/DDBJ databases">
        <authorList>
            <consortium name="Pathogen Informatics"/>
        </authorList>
    </citation>
    <scope>NUCLEOTIDE SEQUENCE [LARGE SCALE GENOMIC DNA]</scope>
</reference>
<name>A0A0N4UCD2_DRAME</name>
<dbReference type="Gene3D" id="3.40.1280.30">
    <property type="match status" value="1"/>
</dbReference>
<dbReference type="InterPro" id="IPR028564">
    <property type="entry name" value="MT_TRM10-typ"/>
</dbReference>
<dbReference type="AlphaFoldDB" id="A0A0N4UCD2"/>
<proteinExistence type="predicted"/>
<evidence type="ECO:0000313" key="6">
    <source>
        <dbReference type="Proteomes" id="UP000038040"/>
    </source>
</evidence>
<evidence type="ECO:0000256" key="2">
    <source>
        <dbReference type="ARBA" id="ARBA00022679"/>
    </source>
</evidence>
<sequence length="244" mass="28556">YFQLFSRCYYYFPSTLNDSDWKILLKCRIRKQRLDYLKFRCKNECENLKEFAKDEQREESLRCLRSMIIDPYPTLAIDCRFLSFLSPRALSLTLLQIRYLIANNNSRQFPWPIYLCNVNFNDENLVEAFSKLINVEITFLNYTKIFSPSRIIYLSPHANEELKKISGNEVFILGGIVDRVQEHGIHPQASLVAAKEDNVVVQKLPLNKYIDLKAGLPYLTLTSVSSILYDAYSSRGDWHSSIQR</sequence>
<evidence type="ECO:0000256" key="3">
    <source>
        <dbReference type="ARBA" id="ARBA00022691"/>
    </source>
</evidence>
<gene>
    <name evidence="5" type="ORF">DME_LOCUS541</name>
</gene>
<dbReference type="GO" id="GO:0097745">
    <property type="term" value="P:mitochondrial tRNA 5'-end processing"/>
    <property type="evidence" value="ECO:0007669"/>
    <property type="project" value="TreeGrafter"/>
</dbReference>
<dbReference type="InterPro" id="IPR038459">
    <property type="entry name" value="MT_TRM10-typ_sf"/>
</dbReference>
<keyword evidence="1" id="KW-0489">Methyltransferase</keyword>
<evidence type="ECO:0000259" key="4">
    <source>
        <dbReference type="PROSITE" id="PS51675"/>
    </source>
</evidence>
<keyword evidence="3" id="KW-0949">S-adenosyl-L-methionine</keyword>
<dbReference type="GO" id="GO:0005739">
    <property type="term" value="C:mitochondrion"/>
    <property type="evidence" value="ECO:0007669"/>
    <property type="project" value="TreeGrafter"/>
</dbReference>
<evidence type="ECO:0000313" key="8">
    <source>
        <dbReference type="WBParaSite" id="DME_0000492001-mRNA-1"/>
    </source>
</evidence>
<protein>
    <submittedName>
        <fullName evidence="8">SAM-dependent MTase TRM10-type domain-containing protein</fullName>
    </submittedName>
</protein>
<dbReference type="WBParaSite" id="DME_0000492001-mRNA-1">
    <property type="protein sequence ID" value="DME_0000492001-mRNA-1"/>
    <property type="gene ID" value="DME_0000492001"/>
</dbReference>
<dbReference type="InterPro" id="IPR007356">
    <property type="entry name" value="tRNA_m1G_MeTrfase_euk"/>
</dbReference>